<comment type="caution">
    <text evidence="3">The sequence shown here is derived from an EMBL/GenBank/DDBJ whole genome shotgun (WGS) entry which is preliminary data.</text>
</comment>
<dbReference type="GO" id="GO:0015628">
    <property type="term" value="P:protein secretion by the type II secretion system"/>
    <property type="evidence" value="ECO:0007669"/>
    <property type="project" value="InterPro"/>
</dbReference>
<proteinExistence type="predicted"/>
<dbReference type="AlphaFoldDB" id="A0A556QRT2"/>
<keyword evidence="1" id="KW-0488">Methylation</keyword>
<dbReference type="PANTHER" id="PTHR30093">
    <property type="entry name" value="GENERAL SECRETION PATHWAY PROTEIN G"/>
    <property type="match status" value="1"/>
</dbReference>
<evidence type="ECO:0000256" key="2">
    <source>
        <dbReference type="SAM" id="Phobius"/>
    </source>
</evidence>
<dbReference type="NCBIfam" id="TIGR04294">
    <property type="entry name" value="pre_pil_HX9DG"/>
    <property type="match status" value="1"/>
</dbReference>
<gene>
    <name evidence="3" type="ORF">FPL22_08595</name>
</gene>
<name>A0A556QRT2_9BACT</name>
<dbReference type="InterPro" id="IPR027558">
    <property type="entry name" value="Pre_pil_HX9DG_C"/>
</dbReference>
<feature type="transmembrane region" description="Helical" evidence="2">
    <location>
        <begin position="21"/>
        <end position="43"/>
    </location>
</feature>
<dbReference type="InterPro" id="IPR012902">
    <property type="entry name" value="N_methyl_site"/>
</dbReference>
<organism evidence="3 4">
    <name type="scientific">Rariglobus hedericola</name>
    <dbReference type="NCBI Taxonomy" id="2597822"/>
    <lineage>
        <taxon>Bacteria</taxon>
        <taxon>Pseudomonadati</taxon>
        <taxon>Verrucomicrobiota</taxon>
        <taxon>Opitutia</taxon>
        <taxon>Opitutales</taxon>
        <taxon>Opitutaceae</taxon>
        <taxon>Rariglobus</taxon>
    </lineage>
</organism>
<evidence type="ECO:0000313" key="4">
    <source>
        <dbReference type="Proteomes" id="UP000315648"/>
    </source>
</evidence>
<accession>A0A556QRT2</accession>
<dbReference type="EMBL" id="VMBG01000001">
    <property type="protein sequence ID" value="TSJ79332.1"/>
    <property type="molecule type" value="Genomic_DNA"/>
</dbReference>
<dbReference type="PRINTS" id="PR00813">
    <property type="entry name" value="BCTERIALGSPG"/>
</dbReference>
<evidence type="ECO:0000256" key="1">
    <source>
        <dbReference type="ARBA" id="ARBA00022481"/>
    </source>
</evidence>
<keyword evidence="4" id="KW-1185">Reference proteome</keyword>
<reference evidence="3 4" key="1">
    <citation type="submission" date="2019-07" db="EMBL/GenBank/DDBJ databases">
        <title>Description of 53C-WASEF.</title>
        <authorList>
            <person name="Pitt A."/>
            <person name="Hahn M.W."/>
        </authorList>
    </citation>
    <scope>NUCLEOTIDE SEQUENCE [LARGE SCALE GENOMIC DNA]</scope>
    <source>
        <strain evidence="3 4">53C-WASEF</strain>
    </source>
</reference>
<dbReference type="NCBIfam" id="TIGR02532">
    <property type="entry name" value="IV_pilin_GFxxxE"/>
    <property type="match status" value="1"/>
</dbReference>
<dbReference type="InterPro" id="IPR000983">
    <property type="entry name" value="Bac_GSPG_pilin"/>
</dbReference>
<keyword evidence="2" id="KW-0812">Transmembrane</keyword>
<keyword evidence="2" id="KW-1133">Transmembrane helix</keyword>
<sequence>MPHLCRPPRQLTPSPLRAFTLVELLTVIAIVGILAAILIPVVGNVRKSARTANCVRNLSSTGVAFQLYAADNKGLYPALRFKNSNAGVAGTNPTEDNWQGELSPYQSRTVKDFSQLKAGSDAYAFCPEFVSTYQDDAKWKSTITTTGGYGMSPNLGTGGNPWDIRFKATQIARPARTILAGDSGSYHLNVVGSWKADTSQLGGYTSGDPVRHSGKANYLYADGHVATLDSDAALLALLNP</sequence>
<dbReference type="Gene3D" id="3.30.700.10">
    <property type="entry name" value="Glycoprotein, Type 4 Pilin"/>
    <property type="match status" value="1"/>
</dbReference>
<dbReference type="Proteomes" id="UP000315648">
    <property type="component" value="Unassembled WGS sequence"/>
</dbReference>
<keyword evidence="2" id="KW-0472">Membrane</keyword>
<dbReference type="GO" id="GO:0015627">
    <property type="term" value="C:type II protein secretion system complex"/>
    <property type="evidence" value="ECO:0007669"/>
    <property type="project" value="InterPro"/>
</dbReference>
<protein>
    <submittedName>
        <fullName evidence="3">Prepilin-type N-terminal cleavage/methylation domain-containing protein</fullName>
    </submittedName>
</protein>
<dbReference type="OrthoDB" id="285651at2"/>
<dbReference type="SUPFAM" id="SSF54523">
    <property type="entry name" value="Pili subunits"/>
    <property type="match status" value="1"/>
</dbReference>
<evidence type="ECO:0000313" key="3">
    <source>
        <dbReference type="EMBL" id="TSJ79332.1"/>
    </source>
</evidence>
<dbReference type="InterPro" id="IPR045584">
    <property type="entry name" value="Pilin-like"/>
</dbReference>